<dbReference type="AlphaFoldDB" id="A0A2I0VR96"/>
<protein>
    <submittedName>
        <fullName evidence="3">Uncharacterized protein</fullName>
    </submittedName>
</protein>
<reference evidence="3 4" key="1">
    <citation type="journal article" date="2016" name="Sci. Rep.">
        <title>The Dendrobium catenatum Lindl. genome sequence provides insights into polysaccharide synthase, floral development and adaptive evolution.</title>
        <authorList>
            <person name="Zhang G.Q."/>
            <person name="Xu Q."/>
            <person name="Bian C."/>
            <person name="Tsai W.C."/>
            <person name="Yeh C.M."/>
            <person name="Liu K.W."/>
            <person name="Yoshida K."/>
            <person name="Zhang L.S."/>
            <person name="Chang S.B."/>
            <person name="Chen F."/>
            <person name="Shi Y."/>
            <person name="Su Y.Y."/>
            <person name="Zhang Y.Q."/>
            <person name="Chen L.J."/>
            <person name="Yin Y."/>
            <person name="Lin M."/>
            <person name="Huang H."/>
            <person name="Deng H."/>
            <person name="Wang Z.W."/>
            <person name="Zhu S.L."/>
            <person name="Zhao X."/>
            <person name="Deng C."/>
            <person name="Niu S.C."/>
            <person name="Huang J."/>
            <person name="Wang M."/>
            <person name="Liu G.H."/>
            <person name="Yang H.J."/>
            <person name="Xiao X.J."/>
            <person name="Hsiao Y.Y."/>
            <person name="Wu W.L."/>
            <person name="Chen Y.Y."/>
            <person name="Mitsuda N."/>
            <person name="Ohme-Takagi M."/>
            <person name="Luo Y.B."/>
            <person name="Van de Peer Y."/>
            <person name="Liu Z.J."/>
        </authorList>
    </citation>
    <scope>NUCLEOTIDE SEQUENCE [LARGE SCALE GENOMIC DNA]</scope>
    <source>
        <tissue evidence="3">The whole plant</tissue>
    </source>
</reference>
<keyword evidence="2" id="KW-1133">Transmembrane helix</keyword>
<evidence type="ECO:0000313" key="3">
    <source>
        <dbReference type="EMBL" id="PKU65935.1"/>
    </source>
</evidence>
<name>A0A2I0VR96_9ASPA</name>
<reference evidence="3 4" key="2">
    <citation type="journal article" date="2017" name="Nature">
        <title>The Apostasia genome and the evolution of orchids.</title>
        <authorList>
            <person name="Zhang G.Q."/>
            <person name="Liu K.W."/>
            <person name="Li Z."/>
            <person name="Lohaus R."/>
            <person name="Hsiao Y.Y."/>
            <person name="Niu S.C."/>
            <person name="Wang J.Y."/>
            <person name="Lin Y.C."/>
            <person name="Xu Q."/>
            <person name="Chen L.J."/>
            <person name="Yoshida K."/>
            <person name="Fujiwara S."/>
            <person name="Wang Z.W."/>
            <person name="Zhang Y.Q."/>
            <person name="Mitsuda N."/>
            <person name="Wang M."/>
            <person name="Liu G.H."/>
            <person name="Pecoraro L."/>
            <person name="Huang H.X."/>
            <person name="Xiao X.J."/>
            <person name="Lin M."/>
            <person name="Wu X.Y."/>
            <person name="Wu W.L."/>
            <person name="Chen Y.Y."/>
            <person name="Chang S.B."/>
            <person name="Sakamoto S."/>
            <person name="Ohme-Takagi M."/>
            <person name="Yagi M."/>
            <person name="Zeng S.J."/>
            <person name="Shen C.Y."/>
            <person name="Yeh C.M."/>
            <person name="Luo Y.B."/>
            <person name="Tsai W.C."/>
            <person name="Van de Peer Y."/>
            <person name="Liu Z.J."/>
        </authorList>
    </citation>
    <scope>NUCLEOTIDE SEQUENCE [LARGE SCALE GENOMIC DNA]</scope>
    <source>
        <tissue evidence="3">The whole plant</tissue>
    </source>
</reference>
<dbReference type="Proteomes" id="UP000233837">
    <property type="component" value="Unassembled WGS sequence"/>
</dbReference>
<keyword evidence="2" id="KW-0472">Membrane</keyword>
<dbReference type="EMBL" id="KZ503303">
    <property type="protein sequence ID" value="PKU65935.1"/>
    <property type="molecule type" value="Genomic_DNA"/>
</dbReference>
<organism evidence="3 4">
    <name type="scientific">Dendrobium catenatum</name>
    <dbReference type="NCBI Taxonomy" id="906689"/>
    <lineage>
        <taxon>Eukaryota</taxon>
        <taxon>Viridiplantae</taxon>
        <taxon>Streptophyta</taxon>
        <taxon>Embryophyta</taxon>
        <taxon>Tracheophyta</taxon>
        <taxon>Spermatophyta</taxon>
        <taxon>Magnoliopsida</taxon>
        <taxon>Liliopsida</taxon>
        <taxon>Asparagales</taxon>
        <taxon>Orchidaceae</taxon>
        <taxon>Epidendroideae</taxon>
        <taxon>Malaxideae</taxon>
        <taxon>Dendrobiinae</taxon>
        <taxon>Dendrobium</taxon>
    </lineage>
</organism>
<proteinExistence type="predicted"/>
<accession>A0A2I0VR96</accession>
<keyword evidence="2" id="KW-0812">Transmembrane</keyword>
<gene>
    <name evidence="3" type="ORF">MA16_Dca009009</name>
</gene>
<evidence type="ECO:0000313" key="4">
    <source>
        <dbReference type="Proteomes" id="UP000233837"/>
    </source>
</evidence>
<evidence type="ECO:0000256" key="2">
    <source>
        <dbReference type="SAM" id="Phobius"/>
    </source>
</evidence>
<feature type="coiled-coil region" evidence="1">
    <location>
        <begin position="21"/>
        <end position="48"/>
    </location>
</feature>
<sequence>MGKKNNHSSPAAAESSETEAIDNLKNLNDQLVKEVAECLKQIEQLQFQLSALASHHNILLEQSRKIEDAERHGARKWKKWICSAAVATASFCVVAAVVTLCCSKSSNPKN</sequence>
<keyword evidence="1" id="KW-0175">Coiled coil</keyword>
<keyword evidence="4" id="KW-1185">Reference proteome</keyword>
<feature type="transmembrane region" description="Helical" evidence="2">
    <location>
        <begin position="80"/>
        <end position="100"/>
    </location>
</feature>
<evidence type="ECO:0000256" key="1">
    <source>
        <dbReference type="SAM" id="Coils"/>
    </source>
</evidence>